<dbReference type="EMBL" id="BMOV01000003">
    <property type="protein sequence ID" value="GGO09587.1"/>
    <property type="molecule type" value="Genomic_DNA"/>
</dbReference>
<keyword evidence="5" id="KW-0963">Cytoplasm</keyword>
<sequence>MDLSKIAIGENPPWDINAIIEVPVGSEPVKYELDKESGALFVDRILHTAMRYPCNYGFIPHTLAEDGDPVDIMVANRTPVVPGAVMRCRPIGVLEMEDDGGIDAKVLVLPVDKLHPFYKGLTSYKELPQILLDQITHFFKHYKDLESDKWTKITGWKDADVAAETIVKAIERAKG</sequence>
<evidence type="ECO:0000256" key="5">
    <source>
        <dbReference type="HAMAP-Rule" id="MF_00209"/>
    </source>
</evidence>
<evidence type="ECO:0000313" key="7">
    <source>
        <dbReference type="Proteomes" id="UP000602381"/>
    </source>
</evidence>
<feature type="binding site" evidence="5">
    <location>
        <position position="71"/>
    </location>
    <ligand>
        <name>Mg(2+)</name>
        <dbReference type="ChEBI" id="CHEBI:18420"/>
        <label>2</label>
    </ligand>
</feature>
<feature type="binding site" evidence="5">
    <location>
        <position position="44"/>
    </location>
    <ligand>
        <name>substrate</name>
    </ligand>
</feature>
<comment type="subunit">
    <text evidence="5">Homohexamer.</text>
</comment>
<evidence type="ECO:0000256" key="4">
    <source>
        <dbReference type="ARBA" id="ARBA00022842"/>
    </source>
</evidence>
<feature type="binding site" evidence="5">
    <location>
        <position position="66"/>
    </location>
    <ligand>
        <name>Mg(2+)</name>
        <dbReference type="ChEBI" id="CHEBI:18420"/>
        <label>1</label>
    </ligand>
</feature>
<comment type="function">
    <text evidence="5">Catalyzes the hydrolysis of inorganic pyrophosphate (PPi) forming two phosphate ions.</text>
</comment>
<comment type="catalytic activity">
    <reaction evidence="5">
        <text>diphosphate + H2O = 2 phosphate + H(+)</text>
        <dbReference type="Rhea" id="RHEA:24576"/>
        <dbReference type="ChEBI" id="CHEBI:15377"/>
        <dbReference type="ChEBI" id="CHEBI:15378"/>
        <dbReference type="ChEBI" id="CHEBI:33019"/>
        <dbReference type="ChEBI" id="CHEBI:43474"/>
        <dbReference type="EC" id="3.6.1.1"/>
    </reaction>
</comment>
<name>A0ABQ2LC78_9PROT</name>
<proteinExistence type="inferred from homology"/>
<keyword evidence="2 5" id="KW-0479">Metal-binding</keyword>
<evidence type="ECO:0000313" key="6">
    <source>
        <dbReference type="EMBL" id="GGO09587.1"/>
    </source>
</evidence>
<accession>A0ABQ2LC78</accession>
<dbReference type="Proteomes" id="UP000602381">
    <property type="component" value="Unassembled WGS sequence"/>
</dbReference>
<comment type="cofactor">
    <cofactor evidence="1 5">
        <name>Mg(2+)</name>
        <dbReference type="ChEBI" id="CHEBI:18420"/>
    </cofactor>
</comment>
<keyword evidence="4 5" id="KW-0460">Magnesium</keyword>
<dbReference type="HAMAP" id="MF_00209">
    <property type="entry name" value="Inorganic_PPase"/>
    <property type="match status" value="1"/>
</dbReference>
<feature type="binding site" evidence="5">
    <location>
        <position position="71"/>
    </location>
    <ligand>
        <name>Mg(2+)</name>
        <dbReference type="ChEBI" id="CHEBI:18420"/>
        <label>1</label>
    </ligand>
</feature>
<keyword evidence="3 5" id="KW-0378">Hydrolase</keyword>
<comment type="subcellular location">
    <subcellularLocation>
        <location evidence="5">Cytoplasm</location>
    </subcellularLocation>
</comment>
<dbReference type="InterPro" id="IPR008162">
    <property type="entry name" value="Pyrophosphatase"/>
</dbReference>
<evidence type="ECO:0000256" key="2">
    <source>
        <dbReference type="ARBA" id="ARBA00022723"/>
    </source>
</evidence>
<feature type="binding site" evidence="5">
    <location>
        <position position="142"/>
    </location>
    <ligand>
        <name>substrate</name>
    </ligand>
</feature>
<dbReference type="Gene3D" id="3.90.80.10">
    <property type="entry name" value="Inorganic pyrophosphatase"/>
    <property type="match status" value="1"/>
</dbReference>
<dbReference type="PROSITE" id="PS00387">
    <property type="entry name" value="PPASE"/>
    <property type="match status" value="1"/>
</dbReference>
<feature type="binding site" evidence="5">
    <location>
        <position position="56"/>
    </location>
    <ligand>
        <name>substrate</name>
    </ligand>
</feature>
<comment type="caution">
    <text evidence="6">The sequence shown here is derived from an EMBL/GenBank/DDBJ whole genome shotgun (WGS) entry which is preliminary data.</text>
</comment>
<keyword evidence="7" id="KW-1185">Reference proteome</keyword>
<evidence type="ECO:0000256" key="1">
    <source>
        <dbReference type="ARBA" id="ARBA00001946"/>
    </source>
</evidence>
<evidence type="ECO:0000256" key="3">
    <source>
        <dbReference type="ARBA" id="ARBA00022801"/>
    </source>
</evidence>
<organism evidence="6 7">
    <name type="scientific">Iodidimonas muriae</name>
    <dbReference type="NCBI Taxonomy" id="261467"/>
    <lineage>
        <taxon>Bacteria</taxon>
        <taxon>Pseudomonadati</taxon>
        <taxon>Pseudomonadota</taxon>
        <taxon>Alphaproteobacteria</taxon>
        <taxon>Iodidimonadales</taxon>
        <taxon>Iodidimonadaceae</taxon>
        <taxon>Iodidimonas</taxon>
    </lineage>
</organism>
<feature type="binding site" evidence="5">
    <location>
        <position position="30"/>
    </location>
    <ligand>
        <name>substrate</name>
    </ligand>
</feature>
<dbReference type="InterPro" id="IPR036649">
    <property type="entry name" value="Pyrophosphatase_sf"/>
</dbReference>
<dbReference type="Pfam" id="PF00719">
    <property type="entry name" value="Pyrophosphatase"/>
    <property type="match status" value="1"/>
</dbReference>
<feature type="binding site" evidence="5">
    <location>
        <position position="103"/>
    </location>
    <ligand>
        <name>Mg(2+)</name>
        <dbReference type="ChEBI" id="CHEBI:18420"/>
        <label>1</label>
    </ligand>
</feature>
<protein>
    <recommendedName>
        <fullName evidence="5">Inorganic pyrophosphatase</fullName>
        <ecNumber evidence="5">3.6.1.1</ecNumber>
    </recommendedName>
    <alternativeName>
        <fullName evidence="5">Pyrophosphate phospho-hydrolase</fullName>
        <shortName evidence="5">PPase</shortName>
    </alternativeName>
</protein>
<dbReference type="EC" id="3.6.1.1" evidence="5"/>
<gene>
    <name evidence="5 6" type="primary">ppa</name>
    <name evidence="6" type="ORF">GCM10007972_11220</name>
</gene>
<dbReference type="SUPFAM" id="SSF50324">
    <property type="entry name" value="Inorganic pyrophosphatase"/>
    <property type="match status" value="1"/>
</dbReference>
<reference evidence="7" key="1">
    <citation type="journal article" date="2019" name="Int. J. Syst. Evol. Microbiol.">
        <title>The Global Catalogue of Microorganisms (GCM) 10K type strain sequencing project: providing services to taxonomists for standard genome sequencing and annotation.</title>
        <authorList>
            <consortium name="The Broad Institute Genomics Platform"/>
            <consortium name="The Broad Institute Genome Sequencing Center for Infectious Disease"/>
            <person name="Wu L."/>
            <person name="Ma J."/>
        </authorList>
    </citation>
    <scope>NUCLEOTIDE SEQUENCE [LARGE SCALE GENOMIC DNA]</scope>
    <source>
        <strain evidence="7">JCM 17843</strain>
    </source>
</reference>
<dbReference type="CDD" id="cd00412">
    <property type="entry name" value="pyrophosphatase"/>
    <property type="match status" value="1"/>
</dbReference>
<comment type="similarity">
    <text evidence="5">Belongs to the PPase family.</text>
</comment>
<dbReference type="NCBIfam" id="NF002317">
    <property type="entry name" value="PRK01250.1"/>
    <property type="match status" value="1"/>
</dbReference>
<dbReference type="PANTHER" id="PTHR10286">
    <property type="entry name" value="INORGANIC PYROPHOSPHATASE"/>
    <property type="match status" value="1"/>
</dbReference>
<dbReference type="RefSeq" id="WP_150004988.1">
    <property type="nucleotide sequence ID" value="NZ_BMOV01000003.1"/>
</dbReference>